<feature type="transmembrane region" description="Helical" evidence="8">
    <location>
        <begin position="180"/>
        <end position="202"/>
    </location>
</feature>
<reference evidence="9 10" key="1">
    <citation type="submission" date="2014-04" db="EMBL/GenBank/DDBJ databases">
        <authorList>
            <consortium name="DOE Joint Genome Institute"/>
            <person name="Kuo A."/>
            <person name="Kohler A."/>
            <person name="Nagy L.G."/>
            <person name="Floudas D."/>
            <person name="Copeland A."/>
            <person name="Barry K.W."/>
            <person name="Cichocki N."/>
            <person name="Veneault-Fourrey C."/>
            <person name="LaButti K."/>
            <person name="Lindquist E.A."/>
            <person name="Lipzen A."/>
            <person name="Lundell T."/>
            <person name="Morin E."/>
            <person name="Murat C."/>
            <person name="Sun H."/>
            <person name="Tunlid A."/>
            <person name="Henrissat B."/>
            <person name="Grigoriev I.V."/>
            <person name="Hibbett D.S."/>
            <person name="Martin F."/>
            <person name="Nordberg H.P."/>
            <person name="Cantor M.N."/>
            <person name="Hua S.X."/>
        </authorList>
    </citation>
    <scope>NUCLEOTIDE SEQUENCE [LARGE SCALE GENOMIC DNA]</scope>
    <source>
        <strain evidence="9 10">LaAM-08-1</strain>
    </source>
</reference>
<dbReference type="PANTHER" id="PTHR20661:SF0">
    <property type="entry name" value="PHOSPHATIDYLINOSITOL-GLYCAN BIOSYNTHESIS CLASS W PROTEIN"/>
    <property type="match status" value="1"/>
</dbReference>
<proteinExistence type="inferred from homology"/>
<feature type="transmembrane region" description="Helical" evidence="8">
    <location>
        <begin position="6"/>
        <end position="25"/>
    </location>
</feature>
<comment type="caution">
    <text evidence="8">Lacks conserved residue(s) required for the propagation of feature annotation.</text>
</comment>
<feature type="transmembrane region" description="Helical" evidence="8">
    <location>
        <begin position="381"/>
        <end position="401"/>
    </location>
</feature>
<gene>
    <name evidence="9" type="ORF">K443DRAFT_685479</name>
</gene>
<dbReference type="GO" id="GO:0072659">
    <property type="term" value="P:protein localization to plasma membrane"/>
    <property type="evidence" value="ECO:0007669"/>
    <property type="project" value="TreeGrafter"/>
</dbReference>
<keyword evidence="8" id="KW-0012">Acyltransferase</keyword>
<dbReference type="STRING" id="1095629.A0A0C9WHZ9"/>
<evidence type="ECO:0000313" key="9">
    <source>
        <dbReference type="EMBL" id="KIJ92074.1"/>
    </source>
</evidence>
<dbReference type="Proteomes" id="UP000054477">
    <property type="component" value="Unassembled WGS sequence"/>
</dbReference>
<keyword evidence="4 8" id="KW-0337">GPI-anchor biosynthesis</keyword>
<dbReference type="PANTHER" id="PTHR20661">
    <property type="entry name" value="PHOSPHATIDYLINOSITOL-GLYCAN BIOSYNTHESIS CLASS W PROTEIN"/>
    <property type="match status" value="1"/>
</dbReference>
<evidence type="ECO:0000256" key="5">
    <source>
        <dbReference type="ARBA" id="ARBA00022692"/>
    </source>
</evidence>
<keyword evidence="7 8" id="KW-0472">Membrane</keyword>
<evidence type="ECO:0000256" key="8">
    <source>
        <dbReference type="RuleBase" id="RU280819"/>
    </source>
</evidence>
<comment type="function">
    <text evidence="8">A acetyltransferase, which acetylates the inositol ring of phosphatidylinositol during biosynthesis of GPI-anchor.</text>
</comment>
<organism evidence="9 10">
    <name type="scientific">Laccaria amethystina LaAM-08-1</name>
    <dbReference type="NCBI Taxonomy" id="1095629"/>
    <lineage>
        <taxon>Eukaryota</taxon>
        <taxon>Fungi</taxon>
        <taxon>Dikarya</taxon>
        <taxon>Basidiomycota</taxon>
        <taxon>Agaricomycotina</taxon>
        <taxon>Agaricomycetes</taxon>
        <taxon>Agaricomycetidae</taxon>
        <taxon>Agaricales</taxon>
        <taxon>Agaricineae</taxon>
        <taxon>Hydnangiaceae</taxon>
        <taxon>Laccaria</taxon>
    </lineage>
</organism>
<dbReference type="GO" id="GO:0006506">
    <property type="term" value="P:GPI anchor biosynthetic process"/>
    <property type="evidence" value="ECO:0007669"/>
    <property type="project" value="UniProtKB-UniPathway"/>
</dbReference>
<dbReference type="GO" id="GO:0005789">
    <property type="term" value="C:endoplasmic reticulum membrane"/>
    <property type="evidence" value="ECO:0007669"/>
    <property type="project" value="UniProtKB-SubCell"/>
</dbReference>
<evidence type="ECO:0000256" key="4">
    <source>
        <dbReference type="ARBA" id="ARBA00022502"/>
    </source>
</evidence>
<dbReference type="EC" id="2.3.-.-" evidence="8"/>
<accession>A0A0C9WHZ9</accession>
<keyword evidence="5 8" id="KW-0812">Transmembrane</keyword>
<dbReference type="InterPro" id="IPR009447">
    <property type="entry name" value="PIGW/GWT1"/>
</dbReference>
<comment type="pathway">
    <text evidence="2 8">Glycolipid biosynthesis; glycosylphosphatidylinositol-anchor biosynthesis.</text>
</comment>
<dbReference type="OrthoDB" id="15270at2759"/>
<feature type="transmembrane region" description="Helical" evidence="8">
    <location>
        <begin position="244"/>
        <end position="263"/>
    </location>
</feature>
<evidence type="ECO:0000256" key="3">
    <source>
        <dbReference type="ARBA" id="ARBA00007559"/>
    </source>
</evidence>
<comment type="subcellular location">
    <subcellularLocation>
        <location evidence="8">Endoplasmic reticulum membrane</location>
        <topology evidence="8">Multi-pass membrane protein</topology>
    </subcellularLocation>
    <subcellularLocation>
        <location evidence="1">Membrane</location>
        <topology evidence="1">Multi-pass membrane protein</topology>
    </subcellularLocation>
</comment>
<dbReference type="HOGENOM" id="CLU_020802_1_0_1"/>
<keyword evidence="8" id="KW-0808">Transferase</keyword>
<name>A0A0C9WHZ9_9AGAR</name>
<comment type="similarity">
    <text evidence="3 8">Belongs to the PIGW family.</text>
</comment>
<dbReference type="GO" id="GO:0032216">
    <property type="term" value="F:glucosaminyl-phosphatidylinositol O-acyltransferase activity"/>
    <property type="evidence" value="ECO:0007669"/>
    <property type="project" value="TreeGrafter"/>
</dbReference>
<evidence type="ECO:0000256" key="2">
    <source>
        <dbReference type="ARBA" id="ARBA00004687"/>
    </source>
</evidence>
<evidence type="ECO:0000313" key="10">
    <source>
        <dbReference type="Proteomes" id="UP000054477"/>
    </source>
</evidence>
<dbReference type="EMBL" id="KN838940">
    <property type="protein sequence ID" value="KIJ92074.1"/>
    <property type="molecule type" value="Genomic_DNA"/>
</dbReference>
<feature type="transmembrane region" description="Helical" evidence="8">
    <location>
        <begin position="116"/>
        <end position="139"/>
    </location>
</feature>
<feature type="transmembrane region" description="Helical" evidence="8">
    <location>
        <begin position="37"/>
        <end position="55"/>
    </location>
</feature>
<dbReference type="Pfam" id="PF06423">
    <property type="entry name" value="GWT1"/>
    <property type="match status" value="2"/>
</dbReference>
<evidence type="ECO:0000256" key="6">
    <source>
        <dbReference type="ARBA" id="ARBA00022989"/>
    </source>
</evidence>
<keyword evidence="8" id="KW-0256">Endoplasmic reticulum</keyword>
<keyword evidence="10" id="KW-1185">Reference proteome</keyword>
<dbReference type="AlphaFoldDB" id="A0A0C9WHZ9"/>
<feature type="transmembrane region" description="Helical" evidence="8">
    <location>
        <begin position="275"/>
        <end position="297"/>
    </location>
</feature>
<evidence type="ECO:0000256" key="1">
    <source>
        <dbReference type="ARBA" id="ARBA00004141"/>
    </source>
</evidence>
<keyword evidence="6 8" id="KW-1133">Transmembrane helix</keyword>
<protein>
    <recommendedName>
        <fullName evidence="8">GPI-anchored wall transfer protein</fullName>
        <ecNumber evidence="8">2.3.-.-</ecNumber>
    </recommendedName>
</protein>
<reference evidence="10" key="2">
    <citation type="submission" date="2015-01" db="EMBL/GenBank/DDBJ databases">
        <title>Evolutionary Origins and Diversification of the Mycorrhizal Mutualists.</title>
        <authorList>
            <consortium name="DOE Joint Genome Institute"/>
            <consortium name="Mycorrhizal Genomics Consortium"/>
            <person name="Kohler A."/>
            <person name="Kuo A."/>
            <person name="Nagy L.G."/>
            <person name="Floudas D."/>
            <person name="Copeland A."/>
            <person name="Barry K.W."/>
            <person name="Cichocki N."/>
            <person name="Veneault-Fourrey C."/>
            <person name="LaButti K."/>
            <person name="Lindquist E.A."/>
            <person name="Lipzen A."/>
            <person name="Lundell T."/>
            <person name="Morin E."/>
            <person name="Murat C."/>
            <person name="Riley R."/>
            <person name="Ohm R."/>
            <person name="Sun H."/>
            <person name="Tunlid A."/>
            <person name="Henrissat B."/>
            <person name="Grigoriev I.V."/>
            <person name="Hibbett D.S."/>
            <person name="Martin F."/>
        </authorList>
    </citation>
    <scope>NUCLEOTIDE SEQUENCE [LARGE SCALE GENOMIC DNA]</scope>
    <source>
        <strain evidence="10">LaAM-08-1</strain>
    </source>
</reference>
<dbReference type="UniPathway" id="UPA00196"/>
<evidence type="ECO:0000256" key="7">
    <source>
        <dbReference type="ARBA" id="ARBA00023136"/>
    </source>
</evidence>
<sequence>MTLFTTRPIILSLFILIPTALLLFVPRREGGPSLPMLMTILTILAVDFPVFSRSLTKCETYGVSLVYPSYLTSSLPSKLFKVTRKSLPVIVLGLVRVLLVKGTEYPEHETEYGRHWNFFITLAVVPILQVLLHSVIIYLPVSLLGVLIVVGQQSALSHFGLDAYILTAPRTSIISANKEGIVFLLGYLAIHLLGLSAGTLVLPPSPSFFRRWQQAPADNDAGLKPDKDPDLAGPRQMGKTATELFSYSIVWWSFLGLTKLANFKGQWGGVSRRMVNLLYILWVAAFNTSFLLAYSVVLNISFFPGPKPKKEKSLDLTSISSLASPYVTSSQQPPVDEAVEQGNPPQLLEAINNHGLVLFLFANVLTGAINLKVETMYTSDAWAMCVPSVYSLIVCAVAWVWSVREKRKL</sequence>